<dbReference type="KEGG" id="cpr:CPR_1087"/>
<keyword evidence="1" id="KW-1133">Transmembrane helix</keyword>
<dbReference type="Proteomes" id="UP000001824">
    <property type="component" value="Chromosome"/>
</dbReference>
<organism evidence="2 3">
    <name type="scientific">Clostridium perfringens (strain SM101 / Type A)</name>
    <dbReference type="NCBI Taxonomy" id="289380"/>
    <lineage>
        <taxon>Bacteria</taxon>
        <taxon>Bacillati</taxon>
        <taxon>Bacillota</taxon>
        <taxon>Clostridia</taxon>
        <taxon>Eubacteriales</taxon>
        <taxon>Clostridiaceae</taxon>
        <taxon>Clostridium</taxon>
    </lineage>
</organism>
<dbReference type="BioCyc" id="CPER289380:GI76-1103-MONOMER"/>
<accession>Q0STZ8</accession>
<feature type="transmembrane region" description="Helical" evidence="1">
    <location>
        <begin position="7"/>
        <end position="25"/>
    </location>
</feature>
<keyword evidence="1" id="KW-0812">Transmembrane</keyword>
<evidence type="ECO:0000313" key="3">
    <source>
        <dbReference type="Proteomes" id="UP000001824"/>
    </source>
</evidence>
<dbReference type="AlphaFoldDB" id="Q0STZ8"/>
<dbReference type="EMBL" id="CP000312">
    <property type="protein sequence ID" value="ABG86379.1"/>
    <property type="molecule type" value="Genomic_DNA"/>
</dbReference>
<proteinExistence type="predicted"/>
<evidence type="ECO:0000313" key="2">
    <source>
        <dbReference type="EMBL" id="ABG86379.1"/>
    </source>
</evidence>
<gene>
    <name evidence="2" type="ordered locus">CPR_1087</name>
</gene>
<feature type="transmembrane region" description="Helical" evidence="1">
    <location>
        <begin position="31"/>
        <end position="49"/>
    </location>
</feature>
<reference evidence="2 3" key="1">
    <citation type="journal article" date="2006" name="Genome Res.">
        <title>Skewed genomic variability in strains of the toxigenic bacterial pathogen, Clostridium perfringens.</title>
        <authorList>
            <person name="Myers G.S."/>
            <person name="Rasko D.A."/>
            <person name="Cheung J.K."/>
            <person name="Ravel J."/>
            <person name="Seshadri R."/>
            <person name="Deboy R.T."/>
            <person name="Ren Q."/>
            <person name="Varga J."/>
            <person name="Awad M.M."/>
            <person name="Brinkac L.M."/>
            <person name="Daugherty S.C."/>
            <person name="Haft D.H."/>
            <person name="Dodson R.J."/>
            <person name="Madupu R."/>
            <person name="Nelson W.C."/>
            <person name="Rosovitz M.J."/>
            <person name="Sullivan S.A."/>
            <person name="Khouri H."/>
            <person name="Dimitrov G.I."/>
            <person name="Watkins K.L."/>
            <person name="Mulligan S."/>
            <person name="Benton J."/>
            <person name="Radune D."/>
            <person name="Fisher D.J."/>
            <person name="Atkins H.S."/>
            <person name="Hiscox T."/>
            <person name="Jost B.H."/>
            <person name="Billington S.J."/>
            <person name="Songer J.G."/>
            <person name="McClane B.A."/>
            <person name="Titball R.W."/>
            <person name="Rood J.I."/>
            <person name="Melville S.B."/>
            <person name="Paulsen I.T."/>
        </authorList>
    </citation>
    <scope>NUCLEOTIDE SEQUENCE [LARGE SCALE GENOMIC DNA]</scope>
    <source>
        <strain evidence="3">SM101 / Type A</strain>
    </source>
</reference>
<keyword evidence="1" id="KW-0472">Membrane</keyword>
<dbReference type="SMR" id="Q0STZ8"/>
<dbReference type="RefSeq" id="WP_010889927.1">
    <property type="nucleotide sequence ID" value="NC_008262.1"/>
</dbReference>
<sequence>MKNIDSIKLRIFSSICFAIAGILGLVDKNYLLGGAFILMLVSNIILIISEKKKLK</sequence>
<protein>
    <submittedName>
        <fullName evidence="2">Uncharacterized protein</fullName>
    </submittedName>
</protein>
<evidence type="ECO:0000256" key="1">
    <source>
        <dbReference type="SAM" id="Phobius"/>
    </source>
</evidence>
<name>Q0STZ8_CLOPS</name>